<evidence type="ECO:0000313" key="4">
    <source>
        <dbReference type="Proteomes" id="UP001149090"/>
    </source>
</evidence>
<name>A0A9Q0LHY9_ANAIG</name>
<evidence type="ECO:0000256" key="1">
    <source>
        <dbReference type="SAM" id="MobiDB-lite"/>
    </source>
</evidence>
<evidence type="ECO:0000313" key="3">
    <source>
        <dbReference type="EMBL" id="KAJ5071540.1"/>
    </source>
</evidence>
<evidence type="ECO:0000259" key="2">
    <source>
        <dbReference type="Pfam" id="PF00498"/>
    </source>
</evidence>
<feature type="region of interest" description="Disordered" evidence="1">
    <location>
        <begin position="130"/>
        <end position="172"/>
    </location>
</feature>
<gene>
    <name evidence="3" type="ORF">M0811_10172</name>
</gene>
<comment type="caution">
    <text evidence="3">The sequence shown here is derived from an EMBL/GenBank/DDBJ whole genome shotgun (WGS) entry which is preliminary data.</text>
</comment>
<organism evidence="3 4">
    <name type="scientific">Anaeramoeba ignava</name>
    <name type="common">Anaerobic marine amoeba</name>
    <dbReference type="NCBI Taxonomy" id="1746090"/>
    <lineage>
        <taxon>Eukaryota</taxon>
        <taxon>Metamonada</taxon>
        <taxon>Anaeramoebidae</taxon>
        <taxon>Anaeramoeba</taxon>
    </lineage>
</organism>
<dbReference type="Pfam" id="PF00498">
    <property type="entry name" value="FHA"/>
    <property type="match status" value="1"/>
</dbReference>
<feature type="region of interest" description="Disordered" evidence="1">
    <location>
        <begin position="187"/>
        <end position="225"/>
    </location>
</feature>
<dbReference type="SUPFAM" id="SSF49879">
    <property type="entry name" value="SMAD/FHA domain"/>
    <property type="match status" value="1"/>
</dbReference>
<dbReference type="Gene3D" id="2.60.200.20">
    <property type="match status" value="1"/>
</dbReference>
<dbReference type="AlphaFoldDB" id="A0A9Q0LHY9"/>
<dbReference type="EMBL" id="JAPDFW010000087">
    <property type="protein sequence ID" value="KAJ5071540.1"/>
    <property type="molecule type" value="Genomic_DNA"/>
</dbReference>
<dbReference type="InterPro" id="IPR000253">
    <property type="entry name" value="FHA_dom"/>
</dbReference>
<reference evidence="3" key="1">
    <citation type="submission" date="2022-10" db="EMBL/GenBank/DDBJ databases">
        <title>Novel sulphate-reducing endosymbionts in the free-living metamonad Anaeramoeba.</title>
        <authorList>
            <person name="Jerlstrom-Hultqvist J."/>
            <person name="Cepicka I."/>
            <person name="Gallot-Lavallee L."/>
            <person name="Salas-Leiva D."/>
            <person name="Curtis B.A."/>
            <person name="Zahonova K."/>
            <person name="Pipaliya S."/>
            <person name="Dacks J."/>
            <person name="Roger A.J."/>
        </authorList>
    </citation>
    <scope>NUCLEOTIDE SEQUENCE</scope>
    <source>
        <strain evidence="3">BMAN</strain>
    </source>
</reference>
<dbReference type="Proteomes" id="UP001149090">
    <property type="component" value="Unassembled WGS sequence"/>
</dbReference>
<accession>A0A9Q0LHY9</accession>
<keyword evidence="4" id="KW-1185">Reference proteome</keyword>
<feature type="domain" description="FHA" evidence="2">
    <location>
        <begin position="35"/>
        <end position="99"/>
    </location>
</feature>
<feature type="compositionally biased region" description="Acidic residues" evidence="1">
    <location>
        <begin position="200"/>
        <end position="210"/>
    </location>
</feature>
<dbReference type="CDD" id="cd00060">
    <property type="entry name" value="FHA"/>
    <property type="match status" value="1"/>
</dbReference>
<protein>
    <recommendedName>
        <fullName evidence="2">FHA domain-containing protein</fullName>
    </recommendedName>
</protein>
<proteinExistence type="predicted"/>
<dbReference type="InterPro" id="IPR008984">
    <property type="entry name" value="SMAD_FHA_dom_sf"/>
</dbReference>
<sequence length="251" mass="28857">MCCCIPNTGLDEHSFCYSLLEKETFKINLNQSNPNKVFLSAQADNSVSRKQCQIWMKNNRFWIKNLSSSSFCLILRSNHDSIMVRKNETKILYHNDIIYTGTEQNVVSHTTLCFFKFGIGKTPDEFGLIESDPIQKKNKSNENQKKNLFRRRSTRDPNKKPIGNSSVQQHRSQRDIINLLNQAPLDIDTKSSDDIHPNFDDDDNDDDLDIENLNPKKPSINFVDDKLSLTPQEEADAFLGKKRSLTGNNKK</sequence>
<feature type="compositionally biased region" description="Basic and acidic residues" evidence="1">
    <location>
        <begin position="133"/>
        <end position="145"/>
    </location>
</feature>
<feature type="compositionally biased region" description="Basic and acidic residues" evidence="1">
    <location>
        <begin position="187"/>
        <end position="199"/>
    </location>
</feature>